<evidence type="ECO:0000256" key="5">
    <source>
        <dbReference type="ARBA" id="ARBA00023136"/>
    </source>
</evidence>
<evidence type="ECO:0000313" key="9">
    <source>
        <dbReference type="Proteomes" id="UP000235392"/>
    </source>
</evidence>
<feature type="compositionally biased region" description="Polar residues" evidence="6">
    <location>
        <begin position="42"/>
        <end position="55"/>
    </location>
</feature>
<keyword evidence="2" id="KW-0813">Transport</keyword>
<comment type="subcellular location">
    <subcellularLocation>
        <location evidence="1">Membrane</location>
        <topology evidence="1">Multi-pass membrane protein</topology>
    </subcellularLocation>
</comment>
<feature type="region of interest" description="Disordered" evidence="6">
    <location>
        <begin position="1"/>
        <end position="102"/>
    </location>
</feature>
<organism evidence="8 9">
    <name type="scientific">Puccinia coronata f. sp. avenae</name>
    <dbReference type="NCBI Taxonomy" id="200324"/>
    <lineage>
        <taxon>Eukaryota</taxon>
        <taxon>Fungi</taxon>
        <taxon>Dikarya</taxon>
        <taxon>Basidiomycota</taxon>
        <taxon>Pucciniomycotina</taxon>
        <taxon>Pucciniomycetes</taxon>
        <taxon>Pucciniales</taxon>
        <taxon>Pucciniaceae</taxon>
        <taxon>Puccinia</taxon>
    </lineage>
</organism>
<evidence type="ECO:0000256" key="1">
    <source>
        <dbReference type="ARBA" id="ARBA00004141"/>
    </source>
</evidence>
<evidence type="ECO:0000256" key="2">
    <source>
        <dbReference type="ARBA" id="ARBA00022448"/>
    </source>
</evidence>
<name>A0A2N5S7Z5_9BASI</name>
<dbReference type="Proteomes" id="UP000235392">
    <property type="component" value="Unassembled WGS sequence"/>
</dbReference>
<dbReference type="Gene3D" id="1.20.1740.10">
    <property type="entry name" value="Amino acid/polyamine transporter I"/>
    <property type="match status" value="1"/>
</dbReference>
<evidence type="ECO:0000256" key="7">
    <source>
        <dbReference type="SAM" id="Phobius"/>
    </source>
</evidence>
<evidence type="ECO:0000256" key="6">
    <source>
        <dbReference type="SAM" id="MobiDB-lite"/>
    </source>
</evidence>
<feature type="region of interest" description="Disordered" evidence="6">
    <location>
        <begin position="614"/>
        <end position="637"/>
    </location>
</feature>
<keyword evidence="3 7" id="KW-0812">Transmembrane</keyword>
<feature type="transmembrane region" description="Helical" evidence="7">
    <location>
        <begin position="124"/>
        <end position="146"/>
    </location>
</feature>
<keyword evidence="5 7" id="KW-0472">Membrane</keyword>
<feature type="compositionally biased region" description="Low complexity" evidence="6">
    <location>
        <begin position="80"/>
        <end position="100"/>
    </location>
</feature>
<accession>A0A2N5S7Z5</accession>
<feature type="transmembrane region" description="Helical" evidence="7">
    <location>
        <begin position="563"/>
        <end position="582"/>
    </location>
</feature>
<evidence type="ECO:0000256" key="4">
    <source>
        <dbReference type="ARBA" id="ARBA00022989"/>
    </source>
</evidence>
<feature type="transmembrane region" description="Helical" evidence="7">
    <location>
        <begin position="412"/>
        <end position="440"/>
    </location>
</feature>
<feature type="transmembrane region" description="Helical" evidence="7">
    <location>
        <begin position="492"/>
        <end position="511"/>
    </location>
</feature>
<dbReference type="PANTHER" id="PTHR45649:SF26">
    <property type="entry name" value="OS04G0435100 PROTEIN"/>
    <property type="match status" value="1"/>
</dbReference>
<reference evidence="8 9" key="1">
    <citation type="submission" date="2017-11" db="EMBL/GenBank/DDBJ databases">
        <title>De novo assembly and phasing of dikaryotic genomes from two isolates of Puccinia coronata f. sp. avenae, the causal agent of oat crown rust.</title>
        <authorList>
            <person name="Miller M.E."/>
            <person name="Zhang Y."/>
            <person name="Omidvar V."/>
            <person name="Sperschneider J."/>
            <person name="Schwessinger B."/>
            <person name="Raley C."/>
            <person name="Palmer J.M."/>
            <person name="Garnica D."/>
            <person name="Upadhyaya N."/>
            <person name="Rathjen J."/>
            <person name="Taylor J.M."/>
            <person name="Park R.F."/>
            <person name="Dodds P.N."/>
            <person name="Hirsch C.D."/>
            <person name="Kianian S.F."/>
            <person name="Figueroa M."/>
        </authorList>
    </citation>
    <scope>NUCLEOTIDE SEQUENCE [LARGE SCALE GENOMIC DNA]</scope>
    <source>
        <strain evidence="8">12SD80</strain>
    </source>
</reference>
<feature type="transmembrane region" description="Helical" evidence="7">
    <location>
        <begin position="166"/>
        <end position="190"/>
    </location>
</feature>
<feature type="transmembrane region" description="Helical" evidence="7">
    <location>
        <begin position="359"/>
        <end position="381"/>
    </location>
</feature>
<dbReference type="GO" id="GO:0016020">
    <property type="term" value="C:membrane"/>
    <property type="evidence" value="ECO:0007669"/>
    <property type="project" value="UniProtKB-SubCell"/>
</dbReference>
<feature type="transmembrane region" description="Helical" evidence="7">
    <location>
        <begin position="202"/>
        <end position="223"/>
    </location>
</feature>
<feature type="transmembrane region" description="Helical" evidence="7">
    <location>
        <begin position="276"/>
        <end position="295"/>
    </location>
</feature>
<protein>
    <recommendedName>
        <fullName evidence="10">Amino acid permease/ SLC12A domain-containing protein</fullName>
    </recommendedName>
</protein>
<evidence type="ECO:0008006" key="10">
    <source>
        <dbReference type="Google" id="ProtNLM"/>
    </source>
</evidence>
<dbReference type="GO" id="GO:0022857">
    <property type="term" value="F:transmembrane transporter activity"/>
    <property type="evidence" value="ECO:0007669"/>
    <property type="project" value="InterPro"/>
</dbReference>
<dbReference type="EMBL" id="PGCI01001012">
    <property type="protein sequence ID" value="PLW09357.1"/>
    <property type="molecule type" value="Genomic_DNA"/>
</dbReference>
<feature type="transmembrane region" description="Helical" evidence="7">
    <location>
        <begin position="532"/>
        <end position="551"/>
    </location>
</feature>
<keyword evidence="4 7" id="KW-1133">Transmembrane helix</keyword>
<comment type="caution">
    <text evidence="8">The sequence shown here is derived from an EMBL/GenBank/DDBJ whole genome shotgun (WGS) entry which is preliminary data.</text>
</comment>
<feature type="compositionally biased region" description="Polar residues" evidence="6">
    <location>
        <begin position="1"/>
        <end position="35"/>
    </location>
</feature>
<proteinExistence type="predicted"/>
<dbReference type="Pfam" id="PF13520">
    <property type="entry name" value="AA_permease_2"/>
    <property type="match status" value="1"/>
</dbReference>
<evidence type="ECO:0000256" key="3">
    <source>
        <dbReference type="ARBA" id="ARBA00022692"/>
    </source>
</evidence>
<dbReference type="PANTHER" id="PTHR45649">
    <property type="entry name" value="AMINO-ACID PERMEASE BAT1"/>
    <property type="match status" value="1"/>
</dbReference>
<dbReference type="AlphaFoldDB" id="A0A2N5S7Z5"/>
<dbReference type="InterPro" id="IPR002293">
    <property type="entry name" value="AA/rel_permease1"/>
</dbReference>
<feature type="transmembrane region" description="Helical" evidence="7">
    <location>
        <begin position="461"/>
        <end position="480"/>
    </location>
</feature>
<sequence length="676" mass="74507">MTPGSINISKTTSGTLVSDSLKSNNQQGDGSTSSMDPGASRTLETAYTETTQDGQTTRKRDKLLRLPGVSFGSDLVPTMSFRRPSQPSSSRQPPSCPGSSETQEQLAILGYRQELHRSWDFSSLFALSFCNVSILNGSFTSLLLAYQLRGPVLMTVGTLATSSFLIGVNAIFAEMASAFPVAGAMFIWTFKLARSIPWLRSWARLISWIIGFFLLTAHLMLQLEIGTEFTKILTTAILASGVEWSATEFRRKLISFAYVTLCGLASITPFGRSPLAWKYLGITTLLLNLSACIVLRTTAKHQGNFWTLFSVYPRHYSFASKGYTMLRGWSVATVVIGSEPAAHMAEETRNPASTVPRAIFFNSVFCGFWQLFCNVFVTLAITPLQKASNHPPGTSGVVNTLYMRCPPAAARFVTAILLITSLIANTAQFLATSRFFWALARDKALPFAKFWRQITTDRRPVRATGLMITLSVLLVFLSLEPSGWIGRFASEGASFLVLSSYLAPCVLYLCCKQDVYDQDGRNVWTLQGFSKPIALISSLFLALLLALYSGPVRYPINKDSFPLAPFAGVGFLIISLIFWFVYGRFHFAGPVKSLSTWSVGFEIELPKKISRRVIPQNQTRPRDATTTRPTGAETLNPRSDAVLTTQANYTLGIPQSYVTYGSDGSLWAESQDQSNR</sequence>
<gene>
    <name evidence="8" type="ORF">PCASD_18956</name>
</gene>
<evidence type="ECO:0000313" key="8">
    <source>
        <dbReference type="EMBL" id="PLW09357.1"/>
    </source>
</evidence>